<feature type="compositionally biased region" description="Polar residues" evidence="1">
    <location>
        <begin position="43"/>
        <end position="67"/>
    </location>
</feature>
<protein>
    <recommendedName>
        <fullName evidence="4">Arrestin-like N-terminal domain-containing protein</fullName>
    </recommendedName>
</protein>
<dbReference type="AlphaFoldDB" id="A0AAV9WW59"/>
<evidence type="ECO:0008006" key="4">
    <source>
        <dbReference type="Google" id="ProtNLM"/>
    </source>
</evidence>
<name>A0AAV9WW59_9PEZI</name>
<dbReference type="InterPro" id="IPR014752">
    <property type="entry name" value="Arrestin-like_C"/>
</dbReference>
<feature type="region of interest" description="Disordered" evidence="1">
    <location>
        <begin position="533"/>
        <end position="582"/>
    </location>
</feature>
<proteinExistence type="predicted"/>
<dbReference type="EMBL" id="JAVHJO010000015">
    <property type="protein sequence ID" value="KAK6527788.1"/>
    <property type="molecule type" value="Genomic_DNA"/>
</dbReference>
<accession>A0AAV9WW59</accession>
<reference evidence="2 3" key="1">
    <citation type="submission" date="2019-10" db="EMBL/GenBank/DDBJ databases">
        <authorList>
            <person name="Palmer J.M."/>
        </authorList>
    </citation>
    <scope>NUCLEOTIDE SEQUENCE [LARGE SCALE GENOMIC DNA]</scope>
    <source>
        <strain evidence="2 3">TWF694</strain>
    </source>
</reference>
<organism evidence="2 3">
    <name type="scientific">Orbilia ellipsospora</name>
    <dbReference type="NCBI Taxonomy" id="2528407"/>
    <lineage>
        <taxon>Eukaryota</taxon>
        <taxon>Fungi</taxon>
        <taxon>Dikarya</taxon>
        <taxon>Ascomycota</taxon>
        <taxon>Pezizomycotina</taxon>
        <taxon>Orbiliomycetes</taxon>
        <taxon>Orbiliales</taxon>
        <taxon>Orbiliaceae</taxon>
        <taxon>Orbilia</taxon>
    </lineage>
</organism>
<feature type="compositionally biased region" description="Basic and acidic residues" evidence="1">
    <location>
        <begin position="537"/>
        <end position="550"/>
    </location>
</feature>
<dbReference type="Gene3D" id="2.60.40.640">
    <property type="match status" value="1"/>
</dbReference>
<evidence type="ECO:0000256" key="1">
    <source>
        <dbReference type="SAM" id="MobiDB-lite"/>
    </source>
</evidence>
<dbReference type="Proteomes" id="UP001365542">
    <property type="component" value="Unassembled WGS sequence"/>
</dbReference>
<evidence type="ECO:0000313" key="2">
    <source>
        <dbReference type="EMBL" id="KAK6527788.1"/>
    </source>
</evidence>
<evidence type="ECO:0000313" key="3">
    <source>
        <dbReference type="Proteomes" id="UP001365542"/>
    </source>
</evidence>
<feature type="region of interest" description="Disordered" evidence="1">
    <location>
        <begin position="1"/>
        <end position="67"/>
    </location>
</feature>
<comment type="caution">
    <text evidence="2">The sequence shown here is derived from an EMBL/GenBank/DDBJ whole genome shotgun (WGS) entry which is preliminary data.</text>
</comment>
<gene>
    <name evidence="2" type="ORF">TWF694_004768</name>
</gene>
<keyword evidence="3" id="KW-1185">Reference proteome</keyword>
<feature type="compositionally biased region" description="Acidic residues" evidence="1">
    <location>
        <begin position="571"/>
        <end position="582"/>
    </location>
</feature>
<feature type="region of interest" description="Disordered" evidence="1">
    <location>
        <begin position="231"/>
        <end position="256"/>
    </location>
</feature>
<sequence>MQSTKSNTHFEHLDEEEDGKEDTFSLSGPEELDDEEQLKESWDSPQLPTIKSKSNRSNMPRTPATTSPLVTVTLSRKNPIYLPGDTVSGTVFVPPSNYQSGENNVHIKLHARCKVLIIQNHGEGKDYWRGRVVLFNISQYLTDSPTLVATSNGTRQSYPFSLTIPTHTVPGYYKNNDPWKKASKYLDNAEMDISTHPLPGVFYYHGYSRGNRGQCFVEYILEASLRPDRNPVEEVEKRRGGPSRPGGKKRDDTGGVPTTVVPLVVRVKSTDTPIVYDFSGKSGEGEEGGYVNVLRDEVRVRTMRLLPQYATEQQLGIKMNLKSFFQPSKLPSYLFDLKVVAPQTVQLDHPQPFPFRISVVPKVEGAGSKNSGNVYDGSNAAGLPDVKVLGFVLVLGMHPMMRARRGVMNWDSKSEKYHELVVNGELPAGMVGYVVPREEGGKGVYRHPDESNTLGLTEQYLDLGQLLNLNLTRTHSTRLEGQKAEYKERRQLWPSFKSYNIHLWYEWKYKITLGVSGETQVVEGKKRVEVIGASEQQQRREDGGEGKWKDLMQGVEGHDGGGGSGSGSAGEVDEEDDRVARE</sequence>